<dbReference type="PROSITE" id="PS50219">
    <property type="entry name" value="CNH"/>
    <property type="match status" value="1"/>
</dbReference>
<dbReference type="PANTHER" id="PTHR47096">
    <property type="entry name" value="MISSHAPEN LIKE KINASE 1"/>
    <property type="match status" value="1"/>
</dbReference>
<dbReference type="EC" id="2.7.11.1" evidence="2"/>
<dbReference type="InterPro" id="IPR051700">
    <property type="entry name" value="STE20_Ser-Thr_kinase"/>
</dbReference>
<feature type="domain" description="CNH" evidence="6">
    <location>
        <begin position="1"/>
        <end position="159"/>
    </location>
</feature>
<dbReference type="PANTHER" id="PTHR47096:SF1">
    <property type="entry name" value="MISSHAPEN LIKE KINASE 1"/>
    <property type="match status" value="1"/>
</dbReference>
<accession>A0A7R8WSK2</accession>
<evidence type="ECO:0000256" key="1">
    <source>
        <dbReference type="ARBA" id="ARBA00008874"/>
    </source>
</evidence>
<gene>
    <name evidence="7" type="ORF">CTOB1V02_LOCUS12285</name>
</gene>
<dbReference type="OrthoDB" id="8693905at2759"/>
<proteinExistence type="inferred from homology"/>
<evidence type="ECO:0000256" key="4">
    <source>
        <dbReference type="ARBA" id="ARBA00022679"/>
    </source>
</evidence>
<evidence type="ECO:0000256" key="5">
    <source>
        <dbReference type="ARBA" id="ARBA00022777"/>
    </source>
</evidence>
<dbReference type="GO" id="GO:0004674">
    <property type="term" value="F:protein serine/threonine kinase activity"/>
    <property type="evidence" value="ECO:0007669"/>
    <property type="project" value="UniProtKB-KW"/>
</dbReference>
<keyword evidence="5" id="KW-0418">Kinase</keyword>
<dbReference type="AlphaFoldDB" id="A0A7R8WSK2"/>
<comment type="similarity">
    <text evidence="1">Belongs to the protein kinase superfamily. STE Ser/Thr protein kinase family. STE20 subfamily.</text>
</comment>
<evidence type="ECO:0000259" key="6">
    <source>
        <dbReference type="PROSITE" id="PS50219"/>
    </source>
</evidence>
<dbReference type="GO" id="GO:0005829">
    <property type="term" value="C:cytosol"/>
    <property type="evidence" value="ECO:0007669"/>
    <property type="project" value="TreeGrafter"/>
</dbReference>
<dbReference type="InterPro" id="IPR001180">
    <property type="entry name" value="CNH_dom"/>
</dbReference>
<evidence type="ECO:0000313" key="7">
    <source>
        <dbReference type="EMBL" id="CAD7234469.1"/>
    </source>
</evidence>
<name>A0A7R8WSK2_9CRUS</name>
<protein>
    <recommendedName>
        <fullName evidence="2">non-specific serine/threonine protein kinase</fullName>
        <ecNumber evidence="2">2.7.11.1</ecNumber>
    </recommendedName>
</protein>
<keyword evidence="3" id="KW-0723">Serine/threonine-protein kinase</keyword>
<sequence length="210" mass="23463">MLFSLQSFPDLTHRPLLVDLTVEDGSRLKVIYGSSEGFHAVDLDSASPSVYDIYIPKHIQGPVMPHCIVVLPNSQGKQLLLCYDNEGVYVNTNGKPVKNVCLQWGELPTSVAYIASGQIMGWGNKAIEIRAVDTGHLDGVFMHKKAQKLKFLCERNDKVGLVGQGRWVWWDKDKEGVLFLRQGRVLLPNLLHDPEQAWAIQLVKPPSFCG</sequence>
<evidence type="ECO:0000256" key="3">
    <source>
        <dbReference type="ARBA" id="ARBA00022527"/>
    </source>
</evidence>
<reference evidence="7" key="1">
    <citation type="submission" date="2020-11" db="EMBL/GenBank/DDBJ databases">
        <authorList>
            <person name="Tran Van P."/>
        </authorList>
    </citation>
    <scope>NUCLEOTIDE SEQUENCE</scope>
</reference>
<evidence type="ECO:0000256" key="2">
    <source>
        <dbReference type="ARBA" id="ARBA00012513"/>
    </source>
</evidence>
<dbReference type="EMBL" id="OB668789">
    <property type="protein sequence ID" value="CAD7234469.1"/>
    <property type="molecule type" value="Genomic_DNA"/>
</dbReference>
<dbReference type="Pfam" id="PF00780">
    <property type="entry name" value="CNH"/>
    <property type="match status" value="1"/>
</dbReference>
<organism evidence="7">
    <name type="scientific">Cyprideis torosa</name>
    <dbReference type="NCBI Taxonomy" id="163714"/>
    <lineage>
        <taxon>Eukaryota</taxon>
        <taxon>Metazoa</taxon>
        <taxon>Ecdysozoa</taxon>
        <taxon>Arthropoda</taxon>
        <taxon>Crustacea</taxon>
        <taxon>Oligostraca</taxon>
        <taxon>Ostracoda</taxon>
        <taxon>Podocopa</taxon>
        <taxon>Podocopida</taxon>
        <taxon>Cytherocopina</taxon>
        <taxon>Cytheroidea</taxon>
        <taxon>Cytherideidae</taxon>
        <taxon>Cyprideis</taxon>
    </lineage>
</organism>
<keyword evidence="4" id="KW-0808">Transferase</keyword>